<dbReference type="RefSeq" id="YP_008059299.1">
    <property type="nucleotide sequence ID" value="NC_021328.1"/>
</dbReference>
<evidence type="ECO:0000313" key="1">
    <source>
        <dbReference type="EMBL" id="AGM11421.1"/>
    </source>
</evidence>
<dbReference type="GeneID" id="16194138"/>
<organism evidence="1 2">
    <name type="scientific">Halogranum tailed virus 1</name>
    <dbReference type="NCBI Taxonomy" id="1273749"/>
    <lineage>
        <taxon>Viruses</taxon>
        <taxon>Duplodnaviria</taxon>
        <taxon>Heunggongvirae</taxon>
        <taxon>Uroviricota</taxon>
        <taxon>Caudoviricetes</taxon>
        <taxon>Thumleimavirales</taxon>
        <taxon>Halomagnusviridae</taxon>
        <taxon>Hagravirus</taxon>
        <taxon>Hagravirus capitaneum</taxon>
        <taxon>Hagravirus HGTV1</taxon>
    </lineage>
</organism>
<keyword evidence="2" id="KW-1185">Reference proteome</keyword>
<evidence type="ECO:0000313" key="2">
    <source>
        <dbReference type="Proteomes" id="UP000202786"/>
    </source>
</evidence>
<dbReference type="Proteomes" id="UP000202786">
    <property type="component" value="Segment"/>
</dbReference>
<gene>
    <name evidence="1" type="primary">123</name>
    <name evidence="1" type="ORF">HGTV1_123</name>
</gene>
<protein>
    <submittedName>
        <fullName evidence="1">Uncharacterized protein</fullName>
    </submittedName>
</protein>
<name>R4TGQ6_9CAUD</name>
<sequence>MFTSFVNALEDVMQALTDFFASVAKRIAEVFKKLGDFRNHSEKCEDNVCTNGECIHCQTLDANESIYGDSMIGYHHENCGSLAARKRGFICEECGQSFTAGISNADGGL</sequence>
<dbReference type="KEGG" id="vg:16194138"/>
<proteinExistence type="predicted"/>
<dbReference type="EMBL" id="KC292026">
    <property type="protein sequence ID" value="AGM11421.1"/>
    <property type="molecule type" value="Genomic_DNA"/>
</dbReference>
<accession>R4TGQ6</accession>
<reference evidence="1 2" key="1">
    <citation type="submission" date="2012-12" db="EMBL/GenBank/DDBJ databases">
        <authorList>
            <person name="Sencilo A."/>
            <person name="Jacobs-Sera D."/>
            <person name="Russell D.A."/>
            <person name="Ko C."/>
            <person name="Atanasova N."/>
            <person name="Osterlund E."/>
            <person name="Oksanen H.M."/>
            <person name="Bamford D.H."/>
            <person name="Hatfull G.F."/>
            <person name="Roine E."/>
            <person name="Hendrix R.W."/>
        </authorList>
    </citation>
    <scope>NUCLEOTIDE SEQUENCE [LARGE SCALE GENOMIC DNA]</scope>
</reference>